<keyword evidence="2" id="KW-1185">Reference proteome</keyword>
<accession>A0ABS9TQ81</accession>
<evidence type="ECO:0000313" key="1">
    <source>
        <dbReference type="EMBL" id="MCH6170694.1"/>
    </source>
</evidence>
<protein>
    <submittedName>
        <fullName evidence="1">Uncharacterized protein</fullName>
    </submittedName>
</protein>
<organism evidence="1 2">
    <name type="scientific">Pseudonocardia alaniniphila</name>
    <dbReference type="NCBI Taxonomy" id="75291"/>
    <lineage>
        <taxon>Bacteria</taxon>
        <taxon>Bacillati</taxon>
        <taxon>Actinomycetota</taxon>
        <taxon>Actinomycetes</taxon>
        <taxon>Pseudonocardiales</taxon>
        <taxon>Pseudonocardiaceae</taxon>
        <taxon>Pseudonocardia</taxon>
    </lineage>
</organism>
<dbReference type="EMBL" id="JAKXMK010000035">
    <property type="protein sequence ID" value="MCH6170694.1"/>
    <property type="molecule type" value="Genomic_DNA"/>
</dbReference>
<name>A0ABS9TQ81_9PSEU</name>
<gene>
    <name evidence="1" type="ORF">MMF94_33745</name>
</gene>
<dbReference type="Proteomes" id="UP001299970">
    <property type="component" value="Unassembled WGS sequence"/>
</dbReference>
<comment type="caution">
    <text evidence="1">The sequence shown here is derived from an EMBL/GenBank/DDBJ whole genome shotgun (WGS) entry which is preliminary data.</text>
</comment>
<sequence length="192" mass="20492">MDEAEHLDAVRHDVIDDVFGRVTVTVDGGGGVVTVQGESLPEVTVERRSGVPLLGYIPIGTRDPAALTLRVAGTTQELNPAKAGLSRRSYRVRARIDSVDLLLTPNSPTTARLVRGRSYKPERELGVYERLDDGSVATRWHKDVAVLGVVAAVARPEPAEAAVGYALAAAFGTGARFFLFALFAGLGENAPW</sequence>
<dbReference type="RefSeq" id="WP_241041497.1">
    <property type="nucleotide sequence ID" value="NZ_BAAAJF010000060.1"/>
</dbReference>
<proteinExistence type="predicted"/>
<reference evidence="1 2" key="1">
    <citation type="submission" date="2022-03" db="EMBL/GenBank/DDBJ databases">
        <title>Pseudonocardia alaer sp. nov., a novel actinomycete isolated from reed forest soil.</title>
        <authorList>
            <person name="Wang L."/>
        </authorList>
    </citation>
    <scope>NUCLEOTIDE SEQUENCE [LARGE SCALE GENOMIC DNA]</scope>
    <source>
        <strain evidence="1 2">Y-16303</strain>
    </source>
</reference>
<evidence type="ECO:0000313" key="2">
    <source>
        <dbReference type="Proteomes" id="UP001299970"/>
    </source>
</evidence>